<feature type="transmembrane region" description="Helical" evidence="1">
    <location>
        <begin position="198"/>
        <end position="220"/>
    </location>
</feature>
<reference evidence="2" key="1">
    <citation type="journal article" date="2014" name="Int. J. Syst. Evol. Microbiol.">
        <title>Complete genome sequence of Corynebacterium casei LMG S-19264T (=DSM 44701T), isolated from a smear-ripened cheese.</title>
        <authorList>
            <consortium name="US DOE Joint Genome Institute (JGI-PGF)"/>
            <person name="Walter F."/>
            <person name="Albersmeier A."/>
            <person name="Kalinowski J."/>
            <person name="Ruckert C."/>
        </authorList>
    </citation>
    <scope>NUCLEOTIDE SEQUENCE</scope>
    <source>
        <strain evidence="2">CGMCC 1.12698</strain>
    </source>
</reference>
<dbReference type="EMBL" id="BMFK01000003">
    <property type="protein sequence ID" value="GGE79287.1"/>
    <property type="molecule type" value="Genomic_DNA"/>
</dbReference>
<dbReference type="Proteomes" id="UP000605259">
    <property type="component" value="Unassembled WGS sequence"/>
</dbReference>
<evidence type="ECO:0000256" key="1">
    <source>
        <dbReference type="SAM" id="Phobius"/>
    </source>
</evidence>
<keyword evidence="1" id="KW-0472">Membrane</keyword>
<evidence type="ECO:0000313" key="2">
    <source>
        <dbReference type="EMBL" id="GGE79287.1"/>
    </source>
</evidence>
<keyword evidence="1" id="KW-0812">Transmembrane</keyword>
<comment type="caution">
    <text evidence="2">The sequence shown here is derived from an EMBL/GenBank/DDBJ whole genome shotgun (WGS) entry which is preliminary data.</text>
</comment>
<proteinExistence type="predicted"/>
<name>A0A917AX57_9BACI</name>
<gene>
    <name evidence="2" type="ORF">GCM10007140_31090</name>
</gene>
<dbReference type="RefSeq" id="WP_188389413.1">
    <property type="nucleotide sequence ID" value="NZ_BMFK01000003.1"/>
</dbReference>
<organism evidence="2 3">
    <name type="scientific">Priestia taiwanensis</name>
    <dbReference type="NCBI Taxonomy" id="1347902"/>
    <lineage>
        <taxon>Bacteria</taxon>
        <taxon>Bacillati</taxon>
        <taxon>Bacillota</taxon>
        <taxon>Bacilli</taxon>
        <taxon>Bacillales</taxon>
        <taxon>Bacillaceae</taxon>
        <taxon>Priestia</taxon>
    </lineage>
</organism>
<evidence type="ECO:0000313" key="3">
    <source>
        <dbReference type="Proteomes" id="UP000605259"/>
    </source>
</evidence>
<accession>A0A917AX57</accession>
<reference evidence="2" key="2">
    <citation type="submission" date="2020-09" db="EMBL/GenBank/DDBJ databases">
        <authorList>
            <person name="Sun Q."/>
            <person name="Zhou Y."/>
        </authorList>
    </citation>
    <scope>NUCLEOTIDE SEQUENCE</scope>
    <source>
        <strain evidence="2">CGMCC 1.12698</strain>
    </source>
</reference>
<keyword evidence="1" id="KW-1133">Transmembrane helix</keyword>
<keyword evidence="3" id="KW-1185">Reference proteome</keyword>
<protein>
    <submittedName>
        <fullName evidence="2">Uncharacterized protein</fullName>
    </submittedName>
</protein>
<sequence>MSERAILQALNDVEVSEVELAEFTKDMTLNYEDSYEFKIIATRSILKREASKYVEKELQHGEGIFHVMATSNEEVKAAQGASTFGTGFGLTMDYGVHTIVTVTNNRIFLSFFDAMHRYMETINYTYDEIEGIVQHNENYSKLECLYIKCKNGKQYLLHAGSAHYEILFDVLGKIPAADELMDPERMKKVQKRVRKKNVIWNVLGFGVFLFFATMLILAMLRDI</sequence>
<dbReference type="AlphaFoldDB" id="A0A917AX57"/>